<dbReference type="InterPro" id="IPR043504">
    <property type="entry name" value="Peptidase_S1_PA_chymotrypsin"/>
</dbReference>
<keyword evidence="2" id="KW-0964">Secreted</keyword>
<name>A0A224YD87_9ACAR</name>
<dbReference type="GO" id="GO:0006508">
    <property type="term" value="P:proteolysis"/>
    <property type="evidence" value="ECO:0007669"/>
    <property type="project" value="UniProtKB-KW"/>
</dbReference>
<evidence type="ECO:0000313" key="11">
    <source>
        <dbReference type="EMBL" id="MAA11934.1"/>
    </source>
</evidence>
<keyword evidence="6" id="KW-0720">Serine protease</keyword>
<dbReference type="Gene3D" id="2.40.10.10">
    <property type="entry name" value="Trypsin-like serine proteases"/>
    <property type="match status" value="1"/>
</dbReference>
<evidence type="ECO:0000256" key="1">
    <source>
        <dbReference type="ARBA" id="ARBA00004613"/>
    </source>
</evidence>
<evidence type="ECO:0000256" key="5">
    <source>
        <dbReference type="ARBA" id="ARBA00022801"/>
    </source>
</evidence>
<feature type="domain" description="Peptidase S1" evidence="10">
    <location>
        <begin position="74"/>
        <end position="320"/>
    </location>
</feature>
<reference evidence="11" key="1">
    <citation type="journal article" date="2017" name="Parasit. Vectors">
        <title>Sialotranscriptomics of Rhipicephalus zambeziensis reveals intricate expression profiles of secretory proteins and suggests tight temporal transcriptional regulation during blood-feeding.</title>
        <authorList>
            <person name="de Castro M.H."/>
            <person name="de Klerk D."/>
            <person name="Pienaar R."/>
            <person name="Rees D.J.G."/>
            <person name="Mans B.J."/>
        </authorList>
    </citation>
    <scope>NUCLEOTIDE SEQUENCE</scope>
    <source>
        <tissue evidence="11">Salivary glands</tissue>
    </source>
</reference>
<dbReference type="PROSITE" id="PS00134">
    <property type="entry name" value="TRYPSIN_HIS"/>
    <property type="match status" value="1"/>
</dbReference>
<proteinExistence type="inferred from homology"/>
<dbReference type="EMBL" id="GFPF01000788">
    <property type="protein sequence ID" value="MAA11934.1"/>
    <property type="molecule type" value="Transcribed_RNA"/>
</dbReference>
<dbReference type="AlphaFoldDB" id="A0A224YD87"/>
<keyword evidence="5" id="KW-0378">Hydrolase</keyword>
<dbReference type="InterPro" id="IPR018114">
    <property type="entry name" value="TRYPSIN_HIS"/>
</dbReference>
<evidence type="ECO:0000256" key="8">
    <source>
        <dbReference type="ARBA" id="ARBA00023157"/>
    </source>
</evidence>
<evidence type="ECO:0000256" key="6">
    <source>
        <dbReference type="ARBA" id="ARBA00022825"/>
    </source>
</evidence>
<evidence type="ECO:0000256" key="7">
    <source>
        <dbReference type="ARBA" id="ARBA00023145"/>
    </source>
</evidence>
<comment type="similarity">
    <text evidence="9">Belongs to the peptidase S1 family. CLIP subfamily.</text>
</comment>
<dbReference type="Pfam" id="PF00089">
    <property type="entry name" value="Trypsin"/>
    <property type="match status" value="1"/>
</dbReference>
<evidence type="ECO:0000256" key="9">
    <source>
        <dbReference type="ARBA" id="ARBA00024195"/>
    </source>
</evidence>
<dbReference type="InterPro" id="IPR009003">
    <property type="entry name" value="Peptidase_S1_PA"/>
</dbReference>
<evidence type="ECO:0000256" key="3">
    <source>
        <dbReference type="ARBA" id="ARBA00022670"/>
    </source>
</evidence>
<protein>
    <submittedName>
        <fullName evidence="11">CUB and sushi multiple domains protein</fullName>
    </submittedName>
</protein>
<dbReference type="InterPro" id="IPR001254">
    <property type="entry name" value="Trypsin_dom"/>
</dbReference>
<dbReference type="SMART" id="SM00020">
    <property type="entry name" value="Tryp_SPc"/>
    <property type="match status" value="1"/>
</dbReference>
<dbReference type="FunFam" id="2.40.10.10:FF:000146">
    <property type="entry name" value="Serine protease 53"/>
    <property type="match status" value="1"/>
</dbReference>
<dbReference type="PROSITE" id="PS50240">
    <property type="entry name" value="TRYPSIN_DOM"/>
    <property type="match status" value="1"/>
</dbReference>
<keyword evidence="8" id="KW-1015">Disulfide bond</keyword>
<dbReference type="SUPFAM" id="SSF50494">
    <property type="entry name" value="Trypsin-like serine proteases"/>
    <property type="match status" value="1"/>
</dbReference>
<evidence type="ECO:0000259" key="10">
    <source>
        <dbReference type="PROSITE" id="PS50240"/>
    </source>
</evidence>
<comment type="subcellular location">
    <subcellularLocation>
        <location evidence="1">Secreted</location>
    </subcellularLocation>
</comment>
<dbReference type="PANTHER" id="PTHR24256">
    <property type="entry name" value="TRYPTASE-RELATED"/>
    <property type="match status" value="1"/>
</dbReference>
<accession>A0A224YD87</accession>
<evidence type="ECO:0000256" key="4">
    <source>
        <dbReference type="ARBA" id="ARBA00022729"/>
    </source>
</evidence>
<keyword evidence="7" id="KW-0865">Zymogen</keyword>
<dbReference type="InterPro" id="IPR051487">
    <property type="entry name" value="Ser/Thr_Proteases_Immune/Dev"/>
</dbReference>
<organism evidence="11">
    <name type="scientific">Rhipicephalus zambeziensis</name>
    <dbReference type="NCBI Taxonomy" id="60191"/>
    <lineage>
        <taxon>Eukaryota</taxon>
        <taxon>Metazoa</taxon>
        <taxon>Ecdysozoa</taxon>
        <taxon>Arthropoda</taxon>
        <taxon>Chelicerata</taxon>
        <taxon>Arachnida</taxon>
        <taxon>Acari</taxon>
        <taxon>Parasitiformes</taxon>
        <taxon>Ixodida</taxon>
        <taxon>Ixodoidea</taxon>
        <taxon>Ixodidae</taxon>
        <taxon>Rhipicephalinae</taxon>
        <taxon>Rhipicephalus</taxon>
        <taxon>Rhipicephalus</taxon>
    </lineage>
</organism>
<dbReference type="PRINTS" id="PR00722">
    <property type="entry name" value="CHYMOTRYPSIN"/>
</dbReference>
<sequence length="342" mass="37713">MYCIGITGAVHREALNKIASKQDNVFILRDYDSLQWLAETLTNGTIDYSVCGVSYSHDPSTGLEVDDRKAEARILGGTEVVTIWPWMVEISLEGKKEAMCGGTIIHKKFVLTAAHCMYPKNETENEYTAENLLLQAGFIARNDKNATKLRVERIIKHEQYNRSANTFLNDIALLQLKQEISFKPNVRPICLPPTKDQLRGQVFYKEGKAAFVIGWGAQKDSSKDRSADSLMHLETQIASRAFCSSDEGYFPEGMMCSVSSKGHICNGDSGGPLMQGVHKDEKIWTQVGIVSWSRGTCSASNASYYTDVSFYIDWIQGHIVNANVGAIPVQAPQAASAATAVV</sequence>
<dbReference type="InterPro" id="IPR001314">
    <property type="entry name" value="Peptidase_S1A"/>
</dbReference>
<dbReference type="GO" id="GO:0005576">
    <property type="term" value="C:extracellular region"/>
    <property type="evidence" value="ECO:0007669"/>
    <property type="project" value="UniProtKB-SubCell"/>
</dbReference>
<evidence type="ECO:0000256" key="2">
    <source>
        <dbReference type="ARBA" id="ARBA00022525"/>
    </source>
</evidence>
<keyword evidence="3" id="KW-0645">Protease</keyword>
<dbReference type="GO" id="GO:0004252">
    <property type="term" value="F:serine-type endopeptidase activity"/>
    <property type="evidence" value="ECO:0007669"/>
    <property type="project" value="InterPro"/>
</dbReference>
<keyword evidence="4" id="KW-0732">Signal</keyword>
<dbReference type="CDD" id="cd00190">
    <property type="entry name" value="Tryp_SPc"/>
    <property type="match status" value="1"/>
</dbReference>